<dbReference type="GO" id="GO:0016887">
    <property type="term" value="F:ATP hydrolysis activity"/>
    <property type="evidence" value="ECO:0007669"/>
    <property type="project" value="InterPro"/>
</dbReference>
<keyword evidence="3" id="KW-0547">Nucleotide-binding</keyword>
<comment type="similarity">
    <text evidence="1">Belongs to the ABC transporter superfamily.</text>
</comment>
<dbReference type="EMBL" id="CP035282">
    <property type="protein sequence ID" value="QAT60746.1"/>
    <property type="molecule type" value="Genomic_DNA"/>
</dbReference>
<accession>A0A410Q9U0</accession>
<dbReference type="AlphaFoldDB" id="A0A410Q9U0"/>
<organism evidence="6 7">
    <name type="scientific">Acidilutibacter cellobiosedens</name>
    <dbReference type="NCBI Taxonomy" id="2507161"/>
    <lineage>
        <taxon>Bacteria</taxon>
        <taxon>Bacillati</taxon>
        <taxon>Bacillota</taxon>
        <taxon>Tissierellia</taxon>
        <taxon>Tissierellales</taxon>
        <taxon>Acidilutibacteraceae</taxon>
        <taxon>Acidilutibacter</taxon>
    </lineage>
</organism>
<dbReference type="SUPFAM" id="SSF52540">
    <property type="entry name" value="P-loop containing nucleoside triphosphate hydrolases"/>
    <property type="match status" value="1"/>
</dbReference>
<feature type="domain" description="ABC transporter" evidence="5">
    <location>
        <begin position="3"/>
        <end position="80"/>
    </location>
</feature>
<evidence type="ECO:0000256" key="4">
    <source>
        <dbReference type="ARBA" id="ARBA00022840"/>
    </source>
</evidence>
<evidence type="ECO:0000256" key="1">
    <source>
        <dbReference type="ARBA" id="ARBA00005417"/>
    </source>
</evidence>
<reference evidence="7" key="1">
    <citation type="submission" date="2019-01" db="EMBL/GenBank/DDBJ databases">
        <title>Draft genomes of a novel of Sporanaerobacter strains.</title>
        <authorList>
            <person name="Ma S."/>
        </authorList>
    </citation>
    <scope>NUCLEOTIDE SEQUENCE [LARGE SCALE GENOMIC DNA]</scope>
    <source>
        <strain evidence="7">NJN-17</strain>
    </source>
</reference>
<dbReference type="GO" id="GO:0005524">
    <property type="term" value="F:ATP binding"/>
    <property type="evidence" value="ECO:0007669"/>
    <property type="project" value="UniProtKB-KW"/>
</dbReference>
<gene>
    <name evidence="6" type="ORF">EQM13_03705</name>
</gene>
<dbReference type="PANTHER" id="PTHR42711:SF5">
    <property type="entry name" value="ABC TRANSPORTER ATP-BINDING PROTEIN NATA"/>
    <property type="match status" value="1"/>
</dbReference>
<sequence>MFSLLGQNGAGKSTLIKVLTTYLYPTSGSVIMLGKDIYHEAAAIRPHISCVAQNTSIDMYLSVTENMMFQSKLYEVNRWLLDHDIPFLGIEIIQPTLEDVFIRLTGENGREVC</sequence>
<protein>
    <submittedName>
        <fullName evidence="6">ATP-binding cassette domain-containing protein</fullName>
    </submittedName>
</protein>
<keyword evidence="7" id="KW-1185">Reference proteome</keyword>
<dbReference type="InterPro" id="IPR050763">
    <property type="entry name" value="ABC_transporter_ATP-binding"/>
</dbReference>
<dbReference type="Pfam" id="PF00005">
    <property type="entry name" value="ABC_tran"/>
    <property type="match status" value="1"/>
</dbReference>
<dbReference type="InterPro" id="IPR003439">
    <property type="entry name" value="ABC_transporter-like_ATP-bd"/>
</dbReference>
<keyword evidence="2" id="KW-0813">Transport</keyword>
<dbReference type="OrthoDB" id="9771863at2"/>
<evidence type="ECO:0000313" key="7">
    <source>
        <dbReference type="Proteomes" id="UP000287969"/>
    </source>
</evidence>
<dbReference type="InterPro" id="IPR027417">
    <property type="entry name" value="P-loop_NTPase"/>
</dbReference>
<evidence type="ECO:0000256" key="2">
    <source>
        <dbReference type="ARBA" id="ARBA00022448"/>
    </source>
</evidence>
<proteinExistence type="inferred from homology"/>
<evidence type="ECO:0000259" key="5">
    <source>
        <dbReference type="Pfam" id="PF00005"/>
    </source>
</evidence>
<dbReference type="Gene3D" id="3.40.50.300">
    <property type="entry name" value="P-loop containing nucleotide triphosphate hydrolases"/>
    <property type="match status" value="1"/>
</dbReference>
<dbReference type="PANTHER" id="PTHR42711">
    <property type="entry name" value="ABC TRANSPORTER ATP-BINDING PROTEIN"/>
    <property type="match status" value="1"/>
</dbReference>
<dbReference type="Proteomes" id="UP000287969">
    <property type="component" value="Chromosome"/>
</dbReference>
<name>A0A410Q9U0_9FIRM</name>
<evidence type="ECO:0000256" key="3">
    <source>
        <dbReference type="ARBA" id="ARBA00022741"/>
    </source>
</evidence>
<dbReference type="KEGG" id="spoa:EQM13_03705"/>
<evidence type="ECO:0000313" key="6">
    <source>
        <dbReference type="EMBL" id="QAT60746.1"/>
    </source>
</evidence>
<keyword evidence="4 6" id="KW-0067">ATP-binding</keyword>